<protein>
    <submittedName>
        <fullName evidence="1">Uncharacterized protein</fullName>
    </submittedName>
</protein>
<dbReference type="AlphaFoldDB" id="A0A9P3UQS3"/>
<dbReference type="OrthoDB" id="432412at2759"/>
<dbReference type="Proteomes" id="UP001063166">
    <property type="component" value="Unassembled WGS sequence"/>
</dbReference>
<gene>
    <name evidence="1" type="ORF">LshimejAT787_0803660</name>
</gene>
<evidence type="ECO:0000313" key="1">
    <source>
        <dbReference type="EMBL" id="GLB40495.1"/>
    </source>
</evidence>
<evidence type="ECO:0000313" key="2">
    <source>
        <dbReference type="Proteomes" id="UP001063166"/>
    </source>
</evidence>
<organism evidence="1 2">
    <name type="scientific">Lyophyllum shimeji</name>
    <name type="common">Hon-shimeji</name>
    <name type="synonym">Tricholoma shimeji</name>
    <dbReference type="NCBI Taxonomy" id="47721"/>
    <lineage>
        <taxon>Eukaryota</taxon>
        <taxon>Fungi</taxon>
        <taxon>Dikarya</taxon>
        <taxon>Basidiomycota</taxon>
        <taxon>Agaricomycotina</taxon>
        <taxon>Agaricomycetes</taxon>
        <taxon>Agaricomycetidae</taxon>
        <taxon>Agaricales</taxon>
        <taxon>Tricholomatineae</taxon>
        <taxon>Lyophyllaceae</taxon>
        <taxon>Lyophyllum</taxon>
    </lineage>
</organism>
<keyword evidence="2" id="KW-1185">Reference proteome</keyword>
<accession>A0A9P3UQS3</accession>
<name>A0A9P3UQS3_LYOSH</name>
<dbReference type="PANTHER" id="PTHR15955:SF8">
    <property type="entry name" value="RWD DOMAIN-CONTAINING PROTEIN 2B-RELATED"/>
    <property type="match status" value="1"/>
</dbReference>
<proteinExistence type="predicted"/>
<dbReference type="EMBL" id="BRPK01000008">
    <property type="protein sequence ID" value="GLB40495.1"/>
    <property type="molecule type" value="Genomic_DNA"/>
</dbReference>
<sequence length="113" mass="12669">MHHISNPAKFRRLKRHALHANVSGLVKTGKPGVLVFEGTKDSISTFLENVRALRYLQFQHVDTRPLAHDARGRLAQSKVGLQEVPDMRTLVDALDAIGLKAWFRAQMSMDKGP</sequence>
<reference evidence="1" key="1">
    <citation type="submission" date="2022-07" db="EMBL/GenBank/DDBJ databases">
        <title>The genome of Lyophyllum shimeji provides insight into the initial evolution of ectomycorrhizal fungal genome.</title>
        <authorList>
            <person name="Kobayashi Y."/>
            <person name="Shibata T."/>
            <person name="Hirakawa H."/>
            <person name="Shigenobu S."/>
            <person name="Nishiyama T."/>
            <person name="Yamada A."/>
            <person name="Hasebe M."/>
            <person name="Kawaguchi M."/>
        </authorList>
    </citation>
    <scope>NUCLEOTIDE SEQUENCE</scope>
    <source>
        <strain evidence="1">AT787</strain>
    </source>
</reference>
<comment type="caution">
    <text evidence="1">The sequence shown here is derived from an EMBL/GenBank/DDBJ whole genome shotgun (WGS) entry which is preliminary data.</text>
</comment>
<dbReference type="PANTHER" id="PTHR15955">
    <property type="entry name" value="RWD DOMAIN CONTAINING PROTEIN 2"/>
    <property type="match status" value="1"/>
</dbReference>
<dbReference type="InterPro" id="IPR017359">
    <property type="entry name" value="Phi-like"/>
</dbReference>